<comment type="similarity">
    <text evidence="1">Belongs to the short-chain dehydrogenases/reductases (SDR) family.</text>
</comment>
<organism evidence="5 6">
    <name type="scientific">Acaromyces ingoldii</name>
    <dbReference type="NCBI Taxonomy" id="215250"/>
    <lineage>
        <taxon>Eukaryota</taxon>
        <taxon>Fungi</taxon>
        <taxon>Dikarya</taxon>
        <taxon>Basidiomycota</taxon>
        <taxon>Ustilaginomycotina</taxon>
        <taxon>Exobasidiomycetes</taxon>
        <taxon>Exobasidiales</taxon>
        <taxon>Cryptobasidiaceae</taxon>
        <taxon>Acaromyces</taxon>
    </lineage>
</organism>
<dbReference type="PRINTS" id="PR00080">
    <property type="entry name" value="SDRFAMILY"/>
</dbReference>
<dbReference type="Gene3D" id="3.40.50.720">
    <property type="entry name" value="NAD(P)-binding Rossmann-like Domain"/>
    <property type="match status" value="1"/>
</dbReference>
<dbReference type="OrthoDB" id="498125at2759"/>
<dbReference type="EMBL" id="KZ819637">
    <property type="protein sequence ID" value="PWN88831.1"/>
    <property type="molecule type" value="Genomic_DNA"/>
</dbReference>
<sequence length="269" mass="28415">MSQSPLGFEGDVVFITGGASGIGKACAEHFVALGARVAVTDRNVQAAQEVAAALNRTRMDAAIAIAVDVSKQEEIEKGIAECIERFGRLDVALNAAGVVVGKNLRLIKDMDMNDYDLINDIDARGVFLCMKAQLSAMVNQPLKPGRGGRPERRGAIVNISSRAGVEGVKKFGPYCAAKHAVIGMTKAAALEHAHEGIRVNAILPGLIKTPGHVATAKEVDDELIKRVPMQRWGSPQECVDGILYLASDMSSFCSGMTLDVDGGCAALGR</sequence>
<dbReference type="Pfam" id="PF13561">
    <property type="entry name" value="adh_short_C2"/>
    <property type="match status" value="1"/>
</dbReference>
<name>A0A316YI34_9BASI</name>
<dbReference type="PROSITE" id="PS00061">
    <property type="entry name" value="ADH_SHORT"/>
    <property type="match status" value="1"/>
</dbReference>
<dbReference type="InParanoid" id="A0A316YI34"/>
<dbReference type="InterPro" id="IPR057326">
    <property type="entry name" value="KR_dom"/>
</dbReference>
<evidence type="ECO:0000313" key="6">
    <source>
        <dbReference type="Proteomes" id="UP000245768"/>
    </source>
</evidence>
<keyword evidence="2" id="KW-0521">NADP</keyword>
<gene>
    <name evidence="5" type="ORF">FA10DRAFT_302243</name>
</gene>
<dbReference type="GO" id="GO:0006633">
    <property type="term" value="P:fatty acid biosynthetic process"/>
    <property type="evidence" value="ECO:0007669"/>
    <property type="project" value="TreeGrafter"/>
</dbReference>
<evidence type="ECO:0000256" key="3">
    <source>
        <dbReference type="ARBA" id="ARBA00023002"/>
    </source>
</evidence>
<dbReference type="PRINTS" id="PR00081">
    <property type="entry name" value="GDHRDH"/>
</dbReference>
<dbReference type="GO" id="GO:0048038">
    <property type="term" value="F:quinone binding"/>
    <property type="evidence" value="ECO:0007669"/>
    <property type="project" value="TreeGrafter"/>
</dbReference>
<dbReference type="GeneID" id="37047000"/>
<reference evidence="5 6" key="1">
    <citation type="journal article" date="2018" name="Mol. Biol. Evol.">
        <title>Broad Genomic Sampling Reveals a Smut Pathogenic Ancestry of the Fungal Clade Ustilaginomycotina.</title>
        <authorList>
            <person name="Kijpornyongpan T."/>
            <person name="Mondo S.J."/>
            <person name="Barry K."/>
            <person name="Sandor L."/>
            <person name="Lee J."/>
            <person name="Lipzen A."/>
            <person name="Pangilinan J."/>
            <person name="LaButti K."/>
            <person name="Hainaut M."/>
            <person name="Henrissat B."/>
            <person name="Grigoriev I.V."/>
            <person name="Spatafora J.W."/>
            <person name="Aime M.C."/>
        </authorList>
    </citation>
    <scope>NUCLEOTIDE SEQUENCE [LARGE SCALE GENOMIC DNA]</scope>
    <source>
        <strain evidence="5 6">MCA 4198</strain>
    </source>
</reference>
<evidence type="ECO:0000256" key="2">
    <source>
        <dbReference type="ARBA" id="ARBA00022857"/>
    </source>
</evidence>
<dbReference type="STRING" id="215250.A0A316YI34"/>
<dbReference type="CDD" id="cd05233">
    <property type="entry name" value="SDR_c"/>
    <property type="match status" value="1"/>
</dbReference>
<dbReference type="PANTHER" id="PTHR42760:SF133">
    <property type="entry name" value="3-OXOACYL-[ACYL-CARRIER-PROTEIN] REDUCTASE"/>
    <property type="match status" value="1"/>
</dbReference>
<dbReference type="FunFam" id="3.40.50.720:FF:000084">
    <property type="entry name" value="Short-chain dehydrogenase reductase"/>
    <property type="match status" value="1"/>
</dbReference>
<protein>
    <submittedName>
        <fullName evidence="5">Short chain dehydrogenase reductase family protein</fullName>
    </submittedName>
</protein>
<evidence type="ECO:0000256" key="1">
    <source>
        <dbReference type="ARBA" id="ARBA00006484"/>
    </source>
</evidence>
<dbReference type="InterPro" id="IPR020904">
    <property type="entry name" value="Sc_DH/Rdtase_CS"/>
</dbReference>
<proteinExistence type="inferred from homology"/>
<evidence type="ECO:0000259" key="4">
    <source>
        <dbReference type="SMART" id="SM00822"/>
    </source>
</evidence>
<keyword evidence="3" id="KW-0560">Oxidoreductase</keyword>
<dbReference type="GO" id="GO:0016616">
    <property type="term" value="F:oxidoreductase activity, acting on the CH-OH group of donors, NAD or NADP as acceptor"/>
    <property type="evidence" value="ECO:0007669"/>
    <property type="project" value="TreeGrafter"/>
</dbReference>
<dbReference type="RefSeq" id="XP_025376029.1">
    <property type="nucleotide sequence ID" value="XM_025525084.1"/>
</dbReference>
<dbReference type="FunCoup" id="A0A316YI34">
    <property type="interactions" value="19"/>
</dbReference>
<dbReference type="SMART" id="SM00822">
    <property type="entry name" value="PKS_KR"/>
    <property type="match status" value="1"/>
</dbReference>
<dbReference type="InterPro" id="IPR036291">
    <property type="entry name" value="NAD(P)-bd_dom_sf"/>
</dbReference>
<keyword evidence="6" id="KW-1185">Reference proteome</keyword>
<dbReference type="InterPro" id="IPR002347">
    <property type="entry name" value="SDR_fam"/>
</dbReference>
<evidence type="ECO:0000313" key="5">
    <source>
        <dbReference type="EMBL" id="PWN88831.1"/>
    </source>
</evidence>
<dbReference type="PANTHER" id="PTHR42760">
    <property type="entry name" value="SHORT-CHAIN DEHYDROGENASES/REDUCTASES FAMILY MEMBER"/>
    <property type="match status" value="1"/>
</dbReference>
<dbReference type="AlphaFoldDB" id="A0A316YI34"/>
<feature type="domain" description="Ketoreductase" evidence="4">
    <location>
        <begin position="11"/>
        <end position="205"/>
    </location>
</feature>
<dbReference type="SUPFAM" id="SSF51735">
    <property type="entry name" value="NAD(P)-binding Rossmann-fold domains"/>
    <property type="match status" value="1"/>
</dbReference>
<dbReference type="Proteomes" id="UP000245768">
    <property type="component" value="Unassembled WGS sequence"/>
</dbReference>
<accession>A0A316YI34</accession>